<dbReference type="PANTHER" id="PTHR35357">
    <property type="entry name" value="OS02G0537100 PROTEIN"/>
    <property type="match status" value="1"/>
</dbReference>
<dbReference type="Gramene" id="TraesCS4A02G460500.1">
    <property type="protein sequence ID" value="TraesCS4A02G460500.1.cds1"/>
    <property type="gene ID" value="TraesCS4A02G460500"/>
</dbReference>
<dbReference type="EnsemblPlants" id="TraesCS4A02G460500.1">
    <property type="protein sequence ID" value="TraesCS4A02G460500.1.cds1"/>
    <property type="gene ID" value="TraesCS4A02G460500"/>
</dbReference>
<keyword evidence="2" id="KW-1015">Disulfide bond</keyword>
<comment type="similarity">
    <text evidence="3">Belongs to the PMEI family.</text>
</comment>
<feature type="chain" id="PRO_5043175513" description="Pectinesterase inhibitor domain-containing protein" evidence="4">
    <location>
        <begin position="28"/>
        <end position="216"/>
    </location>
</feature>
<dbReference type="InterPro" id="IPR035513">
    <property type="entry name" value="Invertase/methylesterase_inhib"/>
</dbReference>
<dbReference type="SMR" id="A0A3B6I2Y7"/>
<evidence type="ECO:0000313" key="6">
    <source>
        <dbReference type="EnsemblPlants" id="TraesCS4A02G460500.1.cds1"/>
    </source>
</evidence>
<dbReference type="OrthoDB" id="1918674at2759"/>
<dbReference type="Proteomes" id="UP000019116">
    <property type="component" value="Chromosome 4A"/>
</dbReference>
<dbReference type="GO" id="GO:0009827">
    <property type="term" value="P:plant-type cell wall modification"/>
    <property type="evidence" value="ECO:0000318"/>
    <property type="project" value="GO_Central"/>
</dbReference>
<evidence type="ECO:0000313" key="7">
    <source>
        <dbReference type="Proteomes" id="UP000019116"/>
    </source>
</evidence>
<feature type="domain" description="Pectinesterase inhibitor" evidence="5">
    <location>
        <begin position="40"/>
        <end position="192"/>
    </location>
</feature>
<dbReference type="Gene3D" id="1.20.140.40">
    <property type="entry name" value="Invertase/pectin methylesterase inhibitor family protein"/>
    <property type="match status" value="1"/>
</dbReference>
<evidence type="ECO:0000256" key="1">
    <source>
        <dbReference type="ARBA" id="ARBA00022729"/>
    </source>
</evidence>
<evidence type="ECO:0000256" key="4">
    <source>
        <dbReference type="SAM" id="SignalP"/>
    </source>
</evidence>
<evidence type="ECO:0000256" key="2">
    <source>
        <dbReference type="ARBA" id="ARBA00023157"/>
    </source>
</evidence>
<proteinExistence type="inferred from homology"/>
<dbReference type="Gramene" id="TraesCS4A03G1158500.1">
    <property type="protein sequence ID" value="TraesCS4A03G1158500.1.CDS1"/>
    <property type="gene ID" value="TraesCS4A03G1158500"/>
</dbReference>
<evidence type="ECO:0000259" key="5">
    <source>
        <dbReference type="Pfam" id="PF04043"/>
    </source>
</evidence>
<name>A0A3B6I2Y7_WHEAT</name>
<evidence type="ECO:0000256" key="3">
    <source>
        <dbReference type="ARBA" id="ARBA00038471"/>
    </source>
</evidence>
<dbReference type="OMA" id="KAINDCA"/>
<dbReference type="GO" id="GO:0004857">
    <property type="term" value="F:enzyme inhibitor activity"/>
    <property type="evidence" value="ECO:0000318"/>
    <property type="project" value="GO_Central"/>
</dbReference>
<dbReference type="PANTHER" id="PTHR35357:SF8">
    <property type="entry name" value="OS01G0111000 PROTEIN"/>
    <property type="match status" value="1"/>
</dbReference>
<accession>A0A3B6I2Y7</accession>
<organism evidence="6">
    <name type="scientific">Triticum aestivum</name>
    <name type="common">Wheat</name>
    <dbReference type="NCBI Taxonomy" id="4565"/>
    <lineage>
        <taxon>Eukaryota</taxon>
        <taxon>Viridiplantae</taxon>
        <taxon>Streptophyta</taxon>
        <taxon>Embryophyta</taxon>
        <taxon>Tracheophyta</taxon>
        <taxon>Spermatophyta</taxon>
        <taxon>Magnoliopsida</taxon>
        <taxon>Liliopsida</taxon>
        <taxon>Poales</taxon>
        <taxon>Poaceae</taxon>
        <taxon>BOP clade</taxon>
        <taxon>Pooideae</taxon>
        <taxon>Triticodae</taxon>
        <taxon>Triticeae</taxon>
        <taxon>Triticinae</taxon>
        <taxon>Triticum</taxon>
    </lineage>
</organism>
<dbReference type="InterPro" id="IPR006501">
    <property type="entry name" value="Pectinesterase_inhib_dom"/>
</dbReference>
<reference evidence="6" key="1">
    <citation type="submission" date="2018-08" db="EMBL/GenBank/DDBJ databases">
        <authorList>
            <person name="Rossello M."/>
        </authorList>
    </citation>
    <scope>NUCLEOTIDE SEQUENCE [LARGE SCALE GENOMIC DNA]</scope>
    <source>
        <strain evidence="6">cv. Chinese Spring</strain>
    </source>
</reference>
<keyword evidence="7" id="KW-1185">Reference proteome</keyword>
<dbReference type="AlphaFoldDB" id="A0A3B6I2Y7"/>
<dbReference type="Gramene" id="TraesNOR4A03G02229730.1">
    <property type="protein sequence ID" value="TraesNOR4A03G02229730.1.CDS1"/>
    <property type="gene ID" value="TraesNOR4A03G02229730"/>
</dbReference>
<reference evidence="6" key="2">
    <citation type="submission" date="2018-10" db="UniProtKB">
        <authorList>
            <consortium name="EnsemblPlants"/>
        </authorList>
    </citation>
    <scope>IDENTIFICATION</scope>
</reference>
<keyword evidence="1 4" id="KW-0732">Signal</keyword>
<dbReference type="GO" id="GO:0009505">
    <property type="term" value="C:plant-type cell wall"/>
    <property type="evidence" value="ECO:0000318"/>
    <property type="project" value="GO_Central"/>
</dbReference>
<sequence>MEMVQTTSLAFSGIVIILLSMAITAQASDTKPMSSAIMLEACKNVSSNFFKVRFTYDFCVSTLQSDKRSTDAKDYRILALVAVDAMKPQATAMTDKVENLIHGATKDKLAIRALGFYRVDYGGMMSTLEICQDIIQSFEIRKGNEGPTPFDLPDCIAKTTKAINDCADKTEFTSVSEGLTKEYEELSMMASLSSCLLHLYITSPPPRGLGLDIPSN</sequence>
<feature type="signal peptide" evidence="4">
    <location>
        <begin position="1"/>
        <end position="27"/>
    </location>
</feature>
<dbReference type="SUPFAM" id="SSF101148">
    <property type="entry name" value="Plant invertase/pectin methylesterase inhibitor"/>
    <property type="match status" value="1"/>
</dbReference>
<protein>
    <recommendedName>
        <fullName evidence="5">Pectinesterase inhibitor domain-containing protein</fullName>
    </recommendedName>
</protein>
<dbReference type="Pfam" id="PF04043">
    <property type="entry name" value="PMEI"/>
    <property type="match status" value="1"/>
</dbReference>